<dbReference type="EMBL" id="JAUCMX010000011">
    <property type="protein sequence ID" value="KAK3531321.1"/>
    <property type="molecule type" value="Genomic_DNA"/>
</dbReference>
<evidence type="ECO:0000256" key="6">
    <source>
        <dbReference type="ARBA" id="ARBA00022918"/>
    </source>
</evidence>
<dbReference type="PANTHER" id="PTHR15503">
    <property type="entry name" value="LDOC1 RELATED"/>
    <property type="match status" value="1"/>
</dbReference>
<reference evidence="10" key="1">
    <citation type="submission" date="2023-06" db="EMBL/GenBank/DDBJ databases">
        <title>Male Hemibagrus guttatus genome.</title>
        <authorList>
            <person name="Bian C."/>
        </authorList>
    </citation>
    <scope>NUCLEOTIDE SEQUENCE</scope>
    <source>
        <strain evidence="10">Male_cb2023</strain>
        <tissue evidence="10">Muscle</tissue>
    </source>
</reference>
<dbReference type="InterPro" id="IPR041373">
    <property type="entry name" value="RT_RNaseH"/>
</dbReference>
<dbReference type="Pfam" id="PF17917">
    <property type="entry name" value="RT_RNaseH"/>
    <property type="match status" value="1"/>
</dbReference>
<feature type="compositionally biased region" description="Polar residues" evidence="7">
    <location>
        <begin position="190"/>
        <end position="207"/>
    </location>
</feature>
<evidence type="ECO:0000313" key="10">
    <source>
        <dbReference type="EMBL" id="KAK3531321.1"/>
    </source>
</evidence>
<evidence type="ECO:0000256" key="1">
    <source>
        <dbReference type="ARBA" id="ARBA00022679"/>
    </source>
</evidence>
<evidence type="ECO:0000256" key="2">
    <source>
        <dbReference type="ARBA" id="ARBA00022695"/>
    </source>
</evidence>
<dbReference type="CDD" id="cd00303">
    <property type="entry name" value="retropepsin_like"/>
    <property type="match status" value="1"/>
</dbReference>
<dbReference type="CDD" id="cd09274">
    <property type="entry name" value="RNase_HI_RT_Ty3"/>
    <property type="match status" value="1"/>
</dbReference>
<dbReference type="InterPro" id="IPR021109">
    <property type="entry name" value="Peptidase_aspartic_dom_sf"/>
</dbReference>
<comment type="caution">
    <text evidence="10">The sequence shown here is derived from an EMBL/GenBank/DDBJ whole genome shotgun (WGS) entry which is preliminary data.</text>
</comment>
<dbReference type="GO" id="GO:0003964">
    <property type="term" value="F:RNA-directed DNA polymerase activity"/>
    <property type="evidence" value="ECO:0007669"/>
    <property type="project" value="UniProtKB-KW"/>
</dbReference>
<dbReference type="SUPFAM" id="SSF56672">
    <property type="entry name" value="DNA/RNA polymerases"/>
    <property type="match status" value="1"/>
</dbReference>
<evidence type="ECO:0000259" key="8">
    <source>
        <dbReference type="Pfam" id="PF13358"/>
    </source>
</evidence>
<keyword evidence="2" id="KW-0548">Nucleotidyltransferase</keyword>
<protein>
    <recommendedName>
        <fullName evidence="12">Reverse transcriptase RNase H-like domain-containing protein</fullName>
    </recommendedName>
</protein>
<evidence type="ECO:0000256" key="5">
    <source>
        <dbReference type="ARBA" id="ARBA00022801"/>
    </source>
</evidence>
<keyword evidence="1" id="KW-0808">Transferase</keyword>
<feature type="domain" description="Reverse transcriptase RNase H-like" evidence="9">
    <location>
        <begin position="471"/>
        <end position="572"/>
    </location>
</feature>
<evidence type="ECO:0000313" key="11">
    <source>
        <dbReference type="Proteomes" id="UP001274896"/>
    </source>
</evidence>
<name>A0AAE0QSX1_9TELE</name>
<dbReference type="Pfam" id="PF13358">
    <property type="entry name" value="DDE_3"/>
    <property type="match status" value="1"/>
</dbReference>
<evidence type="ECO:0000256" key="3">
    <source>
        <dbReference type="ARBA" id="ARBA00022722"/>
    </source>
</evidence>
<dbReference type="GO" id="GO:0016787">
    <property type="term" value="F:hydrolase activity"/>
    <property type="evidence" value="ECO:0007669"/>
    <property type="project" value="UniProtKB-KW"/>
</dbReference>
<dbReference type="Gene3D" id="3.30.420.10">
    <property type="entry name" value="Ribonuclease H-like superfamily/Ribonuclease H"/>
    <property type="match status" value="1"/>
</dbReference>
<dbReference type="InterPro" id="IPR036397">
    <property type="entry name" value="RNaseH_sf"/>
</dbReference>
<accession>A0AAE0QSX1</accession>
<dbReference type="FunFam" id="3.10.20.370:FF:000001">
    <property type="entry name" value="Retrovirus-related Pol polyprotein from transposon 17.6-like protein"/>
    <property type="match status" value="1"/>
</dbReference>
<gene>
    <name evidence="10" type="ORF">QTP70_018122</name>
</gene>
<dbReference type="Proteomes" id="UP001274896">
    <property type="component" value="Unassembled WGS sequence"/>
</dbReference>
<dbReference type="InterPro" id="IPR043502">
    <property type="entry name" value="DNA/RNA_pol_sf"/>
</dbReference>
<keyword evidence="3" id="KW-0540">Nuclease</keyword>
<keyword evidence="11" id="KW-1185">Reference proteome</keyword>
<feature type="region of interest" description="Disordered" evidence="7">
    <location>
        <begin position="190"/>
        <end position="216"/>
    </location>
</feature>
<dbReference type="PANTHER" id="PTHR15503:SF22">
    <property type="entry name" value="TRANSPOSON TY3-I GAG POLYPROTEIN"/>
    <property type="match status" value="1"/>
</dbReference>
<keyword evidence="6" id="KW-0695">RNA-directed DNA polymerase</keyword>
<evidence type="ECO:0008006" key="12">
    <source>
        <dbReference type="Google" id="ProtNLM"/>
    </source>
</evidence>
<dbReference type="Gene3D" id="3.10.20.370">
    <property type="match status" value="1"/>
</dbReference>
<dbReference type="Gene3D" id="2.40.70.10">
    <property type="entry name" value="Acid Proteases"/>
    <property type="match status" value="1"/>
</dbReference>
<dbReference type="GO" id="GO:0004519">
    <property type="term" value="F:endonuclease activity"/>
    <property type="evidence" value="ECO:0007669"/>
    <property type="project" value="UniProtKB-KW"/>
</dbReference>
<dbReference type="Gene3D" id="3.10.10.10">
    <property type="entry name" value="HIV Type 1 Reverse Transcriptase, subunit A, domain 1"/>
    <property type="match status" value="1"/>
</dbReference>
<evidence type="ECO:0000259" key="9">
    <source>
        <dbReference type="Pfam" id="PF17917"/>
    </source>
</evidence>
<keyword evidence="4" id="KW-0255">Endonuclease</keyword>
<dbReference type="GO" id="GO:0003676">
    <property type="term" value="F:nucleic acid binding"/>
    <property type="evidence" value="ECO:0007669"/>
    <property type="project" value="InterPro"/>
</dbReference>
<evidence type="ECO:0000256" key="4">
    <source>
        <dbReference type="ARBA" id="ARBA00022759"/>
    </source>
</evidence>
<keyword evidence="5" id="KW-0378">Hydrolase</keyword>
<dbReference type="AlphaFoldDB" id="A0AAE0QSX1"/>
<evidence type="ECO:0000256" key="7">
    <source>
        <dbReference type="SAM" id="MobiDB-lite"/>
    </source>
</evidence>
<dbReference type="InterPro" id="IPR038717">
    <property type="entry name" value="Tc1-like_DDE_dom"/>
</dbReference>
<sequence length="593" mass="67114">MIEKYAVVGFHVEAQSKETLMLQDNAPCHKAKMVQEQVDEYNNELKVLTWPPKFPDLNPIEHLWDVLNEQVRSMETPPCNLQDLKDLRLTSWCQIQQYTFRDLVESMPRQLSQGLRLAAEYAIEFRTLAAQSGWNDVALKAVFQRSLNIELQAELACKGVDHSFSEYVTLAIQIDNLMCSTHARIKSASMRNIPTQPLTPSSNSTPSVDPANPEPMQLGATRLSPAERSRWLIHNLCFYYEGTGHRNSGCPLKTRGSINDNNRVSVDHLLRVNESLTTDHDSFDFTAPIDSGSALNLIHQDLIKTFNIPIQPCNSPLKVNAVNNKPIGDGIRHQTLPMQLQVGLFHRETITFYVIDSPRHEIILGYPWLSVHDPVISWYQDLQEVFSKAKATQLPPHRPWDCAIDLLPNAMPPKSKVYPLSRPETQAMEDYIEEALSSGFIRPSTSPAAAGFFFVEKKDGGLRPCIDYRGFKLEVDASKVGAGAVLLQEDKDGINHPVCYFSKKFNKSQRNDSTIEKEALALLLALQHFEVYVGSSIRPVVVYTDHNPLTFISRMCNQNQRLMRRSLIILNYNLEIKYKRGTDNIVADALSRA</sequence>
<organism evidence="10 11">
    <name type="scientific">Hemibagrus guttatus</name>
    <dbReference type="NCBI Taxonomy" id="175788"/>
    <lineage>
        <taxon>Eukaryota</taxon>
        <taxon>Metazoa</taxon>
        <taxon>Chordata</taxon>
        <taxon>Craniata</taxon>
        <taxon>Vertebrata</taxon>
        <taxon>Euteleostomi</taxon>
        <taxon>Actinopterygii</taxon>
        <taxon>Neopterygii</taxon>
        <taxon>Teleostei</taxon>
        <taxon>Ostariophysi</taxon>
        <taxon>Siluriformes</taxon>
        <taxon>Bagridae</taxon>
        <taxon>Hemibagrus</taxon>
    </lineage>
</organism>
<dbReference type="InterPro" id="IPR032567">
    <property type="entry name" value="RTL1-rel"/>
</dbReference>
<feature type="domain" description="Tc1-like transposase DDE" evidence="8">
    <location>
        <begin position="16"/>
        <end position="75"/>
    </location>
</feature>
<proteinExistence type="predicted"/>